<reference evidence="1 2" key="1">
    <citation type="journal article" date="2022" name="DNA Res.">
        <title>Chromosomal-level genome assembly of the orchid tree Bauhinia variegata (Leguminosae; Cercidoideae) supports the allotetraploid origin hypothesis of Bauhinia.</title>
        <authorList>
            <person name="Zhong Y."/>
            <person name="Chen Y."/>
            <person name="Zheng D."/>
            <person name="Pang J."/>
            <person name="Liu Y."/>
            <person name="Luo S."/>
            <person name="Meng S."/>
            <person name="Qian L."/>
            <person name="Wei D."/>
            <person name="Dai S."/>
            <person name="Zhou R."/>
        </authorList>
    </citation>
    <scope>NUCLEOTIDE SEQUENCE [LARGE SCALE GENOMIC DNA]</scope>
    <source>
        <strain evidence="1">BV-YZ2020</strain>
    </source>
</reference>
<name>A0ACB9MME3_BAUVA</name>
<gene>
    <name evidence="1" type="ORF">L6164_023655</name>
</gene>
<comment type="caution">
    <text evidence="1">The sequence shown here is derived from an EMBL/GenBank/DDBJ whole genome shotgun (WGS) entry which is preliminary data.</text>
</comment>
<proteinExistence type="predicted"/>
<keyword evidence="2" id="KW-1185">Reference proteome</keyword>
<evidence type="ECO:0000313" key="1">
    <source>
        <dbReference type="EMBL" id="KAI4324091.1"/>
    </source>
</evidence>
<dbReference type="Proteomes" id="UP000828941">
    <property type="component" value="Chromosome 9"/>
</dbReference>
<sequence length="155" mass="17901">MEITKHLHIEEKASKLYKENSRVYNAMFAFTSIGAKVDKLINSGRTPWVYRTHGQKKAKERFDFNECENVTIKLLCDRNTDGRSYNLPTLSEVAALIISDFGSATIDKDILFMNFILLTSHFNPLLFPYREDGYRTGMMHRDISMSVAPKRNNDN</sequence>
<organism evidence="1 2">
    <name type="scientific">Bauhinia variegata</name>
    <name type="common">Purple orchid tree</name>
    <name type="synonym">Phanera variegata</name>
    <dbReference type="NCBI Taxonomy" id="167791"/>
    <lineage>
        <taxon>Eukaryota</taxon>
        <taxon>Viridiplantae</taxon>
        <taxon>Streptophyta</taxon>
        <taxon>Embryophyta</taxon>
        <taxon>Tracheophyta</taxon>
        <taxon>Spermatophyta</taxon>
        <taxon>Magnoliopsida</taxon>
        <taxon>eudicotyledons</taxon>
        <taxon>Gunneridae</taxon>
        <taxon>Pentapetalae</taxon>
        <taxon>rosids</taxon>
        <taxon>fabids</taxon>
        <taxon>Fabales</taxon>
        <taxon>Fabaceae</taxon>
        <taxon>Cercidoideae</taxon>
        <taxon>Cercideae</taxon>
        <taxon>Bauhiniinae</taxon>
        <taxon>Bauhinia</taxon>
    </lineage>
</organism>
<protein>
    <submittedName>
        <fullName evidence="1">Uncharacterized protein</fullName>
    </submittedName>
</protein>
<evidence type="ECO:0000313" key="2">
    <source>
        <dbReference type="Proteomes" id="UP000828941"/>
    </source>
</evidence>
<accession>A0ACB9MME3</accession>
<dbReference type="EMBL" id="CM039434">
    <property type="protein sequence ID" value="KAI4324091.1"/>
    <property type="molecule type" value="Genomic_DNA"/>
</dbReference>